<dbReference type="Proteomes" id="UP000298735">
    <property type="component" value="Chromosome Linear"/>
</dbReference>
<dbReference type="RefSeq" id="WP_137411757.1">
    <property type="nucleotide sequence ID" value="NZ_CP109969.1"/>
</dbReference>
<evidence type="ECO:0000256" key="2">
    <source>
        <dbReference type="ARBA" id="ARBA00022801"/>
    </source>
</evidence>
<dbReference type="PANTHER" id="PTHR31339:SF9">
    <property type="entry name" value="PLASMIN AND FIBRONECTIN-BINDING PROTEIN A"/>
    <property type="match status" value="1"/>
</dbReference>
<evidence type="ECO:0000256" key="3">
    <source>
        <dbReference type="ARBA" id="ARBA00023295"/>
    </source>
</evidence>
<gene>
    <name evidence="5" type="ORF">CFBP5507_23310</name>
</gene>
<keyword evidence="2 4" id="KW-0378">Hydrolase</keyword>
<evidence type="ECO:0000313" key="5">
    <source>
        <dbReference type="EMBL" id="UYZ10547.1"/>
    </source>
</evidence>
<dbReference type="Pfam" id="PF00295">
    <property type="entry name" value="Glyco_hydro_28"/>
    <property type="match status" value="1"/>
</dbReference>
<dbReference type="Gene3D" id="2.160.20.10">
    <property type="entry name" value="Single-stranded right-handed beta-helix, Pectin lyase-like"/>
    <property type="match status" value="1"/>
</dbReference>
<evidence type="ECO:0000256" key="1">
    <source>
        <dbReference type="ARBA" id="ARBA00008834"/>
    </source>
</evidence>
<dbReference type="AlphaFoldDB" id="A0A4Z1QZL9"/>
<dbReference type="SUPFAM" id="SSF51126">
    <property type="entry name" value="Pectin lyase-like"/>
    <property type="match status" value="1"/>
</dbReference>
<dbReference type="InterPro" id="IPR000743">
    <property type="entry name" value="Glyco_hydro_28"/>
</dbReference>
<protein>
    <submittedName>
        <fullName evidence="5">Glycoside hydrolase family 28 protein</fullName>
    </submittedName>
</protein>
<dbReference type="InterPro" id="IPR006626">
    <property type="entry name" value="PbH1"/>
</dbReference>
<name>A0A4Z1QZL9_9HYPH</name>
<reference evidence="5" key="1">
    <citation type="submission" date="2022-10" db="EMBL/GenBank/DDBJ databases">
        <title>Complete genome sequence of Agrobacterium salinitolerans CFBP5507.</title>
        <authorList>
            <person name="Tchabashvili S."/>
            <person name="Yen H.-C."/>
            <person name="Haryono M."/>
            <person name="Lin Y.-C."/>
            <person name="Lai E.-M."/>
            <person name="Kuo C.-H."/>
        </authorList>
    </citation>
    <scope>NUCLEOTIDE SEQUENCE</scope>
    <source>
        <strain evidence="5">CFBP5507</strain>
    </source>
</reference>
<organism evidence="5 6">
    <name type="scientific">Agrobacterium salinitolerans</name>
    <dbReference type="NCBI Taxonomy" id="1183413"/>
    <lineage>
        <taxon>Bacteria</taxon>
        <taxon>Pseudomonadati</taxon>
        <taxon>Pseudomonadota</taxon>
        <taxon>Alphaproteobacteria</taxon>
        <taxon>Hyphomicrobiales</taxon>
        <taxon>Rhizobiaceae</taxon>
        <taxon>Rhizobium/Agrobacterium group</taxon>
        <taxon>Agrobacterium</taxon>
    </lineage>
</organism>
<evidence type="ECO:0000256" key="4">
    <source>
        <dbReference type="RuleBase" id="RU361169"/>
    </source>
</evidence>
<dbReference type="PANTHER" id="PTHR31339">
    <property type="entry name" value="PECTIN LYASE-RELATED"/>
    <property type="match status" value="1"/>
</dbReference>
<dbReference type="EMBL" id="CP109969">
    <property type="protein sequence ID" value="UYZ10547.1"/>
    <property type="molecule type" value="Genomic_DNA"/>
</dbReference>
<dbReference type="SMART" id="SM00710">
    <property type="entry name" value="PbH1"/>
    <property type="match status" value="3"/>
</dbReference>
<comment type="similarity">
    <text evidence="1 4">Belongs to the glycosyl hydrolase 28 family.</text>
</comment>
<dbReference type="PROSITE" id="PS00502">
    <property type="entry name" value="POLYGALACTURONASE"/>
    <property type="match status" value="1"/>
</dbReference>
<dbReference type="GO" id="GO:0005975">
    <property type="term" value="P:carbohydrate metabolic process"/>
    <property type="evidence" value="ECO:0007669"/>
    <property type="project" value="InterPro"/>
</dbReference>
<accession>A0A4Z1QZL9</accession>
<dbReference type="InterPro" id="IPR051801">
    <property type="entry name" value="GH28_Enzymes"/>
</dbReference>
<evidence type="ECO:0000313" key="6">
    <source>
        <dbReference type="Proteomes" id="UP000298735"/>
    </source>
</evidence>
<proteinExistence type="inferred from homology"/>
<dbReference type="KEGG" id="asal:CFBP5507_23310"/>
<dbReference type="OrthoDB" id="9795222at2"/>
<dbReference type="GO" id="GO:0004650">
    <property type="term" value="F:polygalacturonase activity"/>
    <property type="evidence" value="ECO:0007669"/>
    <property type="project" value="InterPro"/>
</dbReference>
<dbReference type="InterPro" id="IPR012334">
    <property type="entry name" value="Pectin_lyas_fold"/>
</dbReference>
<dbReference type="InterPro" id="IPR011050">
    <property type="entry name" value="Pectin_lyase_fold/virulence"/>
</dbReference>
<keyword evidence="3 4" id="KW-0326">Glycosidase</keyword>
<sequence>MNEPLIIASSARMAALCLAAPGARYFLPSKTEWRLTSPDGDERRGETASVVTLLDDLSPDTRYLFEAEGFATLAFKTAFCAGLVEAAAFSLMSNVALDDEEGVRANAQALERAVAAVPHGGTLRLGGGLWTAFPIRLKSNMTFHLAEGAVLRAPSTRRGWPILPARDEAGRMLGSWEGLPDACFAAPVHAIAADNLFIEGRGVLDGSGDRGDWWSWPKETRDGARRPRGVHLVSCRKTNLLGFTIRNAASWTIHPQGCEDLIAAGLSIVAPHDSPNTDGFNPESCRNVTISGVRFSVGDDCIAVKAGKRGPDGENDHLSETRGVRVRHCLMERGHGGLVIGSEMSGGVHDVAVEDCEMVGTDRGLRLKTRRGRGGTVSNIAMRRVLLDGVQTALSANAHYHCDADGHDDWVQSRSPAPVDGGTPFIDGISVEDVEIRNLSHAAGAFLGLAEAPIRNVAIRKLTIVSRDASAIATPPIMADGVRPMRHEAIVFEQAHIVCDNPALLSDASVSIVSDSD</sequence>